<dbReference type="PANTHER" id="PTHR31389">
    <property type="entry name" value="LD39211P"/>
    <property type="match status" value="1"/>
</dbReference>
<evidence type="ECO:0000313" key="1">
    <source>
        <dbReference type="Proteomes" id="UP000887572"/>
    </source>
</evidence>
<name>A0A914I1F9_GLORO</name>
<dbReference type="Proteomes" id="UP000887572">
    <property type="component" value="Unplaced"/>
</dbReference>
<dbReference type="PANTHER" id="PTHR31389:SF4">
    <property type="entry name" value="LD39211P"/>
    <property type="match status" value="1"/>
</dbReference>
<dbReference type="WBParaSite" id="Gr19_v10_g6615.t1">
    <property type="protein sequence ID" value="Gr19_v10_g6615.t1"/>
    <property type="gene ID" value="Gr19_v10_g6615"/>
</dbReference>
<protein>
    <submittedName>
        <fullName evidence="2">Nucleotide-diphospho-sugar transferase domain-containing protein</fullName>
    </submittedName>
</protein>
<keyword evidence="1" id="KW-1185">Reference proteome</keyword>
<evidence type="ECO:0000313" key="2">
    <source>
        <dbReference type="WBParaSite" id="Gr19_v10_g6615.t1"/>
    </source>
</evidence>
<sequence>MNEIKSICNLEWRIFNFTQMVDDRVRDLKSYAWKIFVIAQIFSEFDTFVWVDTSIFFESNNLAKFLGPIQSGKIGPVLMPSYTGHGMNRATHPGMYDFLPFYTNYEANKTYELTSNDPPQFEALFIIVHKSEESRQLMKWFDLDGFKHQKNQIPKMGTN</sequence>
<organism evidence="1 2">
    <name type="scientific">Globodera rostochiensis</name>
    <name type="common">Golden nematode worm</name>
    <name type="synonym">Heterodera rostochiensis</name>
    <dbReference type="NCBI Taxonomy" id="31243"/>
    <lineage>
        <taxon>Eukaryota</taxon>
        <taxon>Metazoa</taxon>
        <taxon>Ecdysozoa</taxon>
        <taxon>Nematoda</taxon>
        <taxon>Chromadorea</taxon>
        <taxon>Rhabditida</taxon>
        <taxon>Tylenchina</taxon>
        <taxon>Tylenchomorpha</taxon>
        <taxon>Tylenchoidea</taxon>
        <taxon>Heteroderidae</taxon>
        <taxon>Heteroderinae</taxon>
        <taxon>Globodera</taxon>
    </lineage>
</organism>
<reference evidence="2" key="1">
    <citation type="submission" date="2022-11" db="UniProtKB">
        <authorList>
            <consortium name="WormBaseParasite"/>
        </authorList>
    </citation>
    <scope>IDENTIFICATION</scope>
</reference>
<dbReference type="AlphaFoldDB" id="A0A914I1F9"/>
<proteinExistence type="predicted"/>
<accession>A0A914I1F9</accession>